<dbReference type="Gene3D" id="3.90.226.10">
    <property type="entry name" value="2-enoyl-CoA Hydratase, Chain A, domain 1"/>
    <property type="match status" value="1"/>
</dbReference>
<dbReference type="Pfam" id="PF03572">
    <property type="entry name" value="Peptidase_S41"/>
    <property type="match status" value="1"/>
</dbReference>
<dbReference type="AlphaFoldDB" id="A0A979G6L3"/>
<dbReference type="GO" id="GO:0008236">
    <property type="term" value="F:serine-type peptidase activity"/>
    <property type="evidence" value="ECO:0007669"/>
    <property type="project" value="InterPro"/>
</dbReference>
<evidence type="ECO:0000313" key="4">
    <source>
        <dbReference type="Proteomes" id="UP000002215"/>
    </source>
</evidence>
<evidence type="ECO:0000259" key="2">
    <source>
        <dbReference type="Pfam" id="PF03572"/>
    </source>
</evidence>
<feature type="signal peptide" evidence="1">
    <location>
        <begin position="1"/>
        <end position="22"/>
    </location>
</feature>
<name>A0A979G6L3_CHIPD</name>
<dbReference type="InterPro" id="IPR005151">
    <property type="entry name" value="Tail-specific_protease"/>
</dbReference>
<dbReference type="EMBL" id="CP001699">
    <property type="protein sequence ID" value="ACU61752.1"/>
    <property type="molecule type" value="Genomic_DNA"/>
</dbReference>
<reference evidence="3 4" key="2">
    <citation type="journal article" date="2010" name="Stand. Genomic Sci.">
        <title>Complete genome sequence of Chitinophaga pinensis type strain (UQM 2034).</title>
        <authorList>
            <person name="Glavina Del Rio T."/>
            <person name="Abt B."/>
            <person name="Spring S."/>
            <person name="Lapidus A."/>
            <person name="Nolan M."/>
            <person name="Tice H."/>
            <person name="Copeland A."/>
            <person name="Cheng J.F."/>
            <person name="Chen F."/>
            <person name="Bruce D."/>
            <person name="Goodwin L."/>
            <person name="Pitluck S."/>
            <person name="Ivanova N."/>
            <person name="Mavromatis K."/>
            <person name="Mikhailova N."/>
            <person name="Pati A."/>
            <person name="Chen A."/>
            <person name="Palaniappan K."/>
            <person name="Land M."/>
            <person name="Hauser L."/>
            <person name="Chang Y.J."/>
            <person name="Jeffries C.D."/>
            <person name="Chain P."/>
            <person name="Saunders E."/>
            <person name="Detter J.C."/>
            <person name="Brettin T."/>
            <person name="Rohde M."/>
            <person name="Goker M."/>
            <person name="Bristow J."/>
            <person name="Eisen J.A."/>
            <person name="Markowitz V."/>
            <person name="Hugenholtz P."/>
            <person name="Kyrpides N.C."/>
            <person name="Klenk H.P."/>
            <person name="Lucas S."/>
        </authorList>
    </citation>
    <scope>NUCLEOTIDE SEQUENCE [LARGE SCALE GENOMIC DNA]</scope>
    <source>
        <strain evidence="4">ATCC 43595 / DSM 2588 / LMG 13176 / NBRC 15968 / NCIMB 11800 / UQM 2034</strain>
    </source>
</reference>
<dbReference type="Proteomes" id="UP000002215">
    <property type="component" value="Chromosome"/>
</dbReference>
<proteinExistence type="predicted"/>
<reference evidence="4" key="1">
    <citation type="submission" date="2009-08" db="EMBL/GenBank/DDBJ databases">
        <title>The complete genome of Chitinophaga pinensis DSM 2588.</title>
        <authorList>
            <consortium name="US DOE Joint Genome Institute (JGI-PGF)"/>
            <person name="Lucas S."/>
            <person name="Copeland A."/>
            <person name="Lapidus A."/>
            <person name="Glavina del Rio T."/>
            <person name="Dalin E."/>
            <person name="Tice H."/>
            <person name="Bruce D."/>
            <person name="Goodwin L."/>
            <person name="Pitluck S."/>
            <person name="Kyrpides N."/>
            <person name="Mavromatis K."/>
            <person name="Ivanova N."/>
            <person name="Mikhailova N."/>
            <person name="Sims D."/>
            <person name="Meinche L."/>
            <person name="Brettin T."/>
            <person name="Detter J.C."/>
            <person name="Han C."/>
            <person name="Larimer F."/>
            <person name="Land M."/>
            <person name="Hauser L."/>
            <person name="Markowitz V."/>
            <person name="Cheng J.-F."/>
            <person name="Hugenholtz P."/>
            <person name="Woyke T."/>
            <person name="Wu D."/>
            <person name="Spring S."/>
            <person name="Klenk H.-P."/>
            <person name="Eisen J.A."/>
        </authorList>
    </citation>
    <scope>NUCLEOTIDE SEQUENCE [LARGE SCALE GENOMIC DNA]</scope>
    <source>
        <strain evidence="4">ATCC 43595 / DSM 2588 / LMG 13176 / NBRC 15968 / NCIMB 11800 / UQM 2034</strain>
    </source>
</reference>
<dbReference type="RefSeq" id="WP_012791920.1">
    <property type="nucleotide sequence ID" value="NC_013132.1"/>
</dbReference>
<gene>
    <name evidence="3" type="ordered locus">Cpin_4303</name>
</gene>
<dbReference type="GO" id="GO:0006508">
    <property type="term" value="P:proteolysis"/>
    <property type="evidence" value="ECO:0007669"/>
    <property type="project" value="InterPro"/>
</dbReference>
<organism evidence="3 4">
    <name type="scientific">Chitinophaga pinensis (strain ATCC 43595 / DSM 2588 / LMG 13176 / NBRC 15968 / NCIMB 11800 / UQM 2034)</name>
    <dbReference type="NCBI Taxonomy" id="485918"/>
    <lineage>
        <taxon>Bacteria</taxon>
        <taxon>Pseudomonadati</taxon>
        <taxon>Bacteroidota</taxon>
        <taxon>Chitinophagia</taxon>
        <taxon>Chitinophagales</taxon>
        <taxon>Chitinophagaceae</taxon>
        <taxon>Chitinophaga</taxon>
    </lineage>
</organism>
<dbReference type="KEGG" id="cpi:Cpin_4303"/>
<sequence>MASRFTSMMLIFLLIMAGSGFAQEPEKCNCTDIMRFVQQKVETVYAGFPNKVSAADKKGYDKMLKGLIKQSAAIHSIDSCYLLTRKYTAFFNDLHLRTQYNWEYVRQHRERTDSLKKILYKGTTTAARIRNTTAFKQLDDNTVLLILPSFEQNYKPIIDSLVKANEALLKAIPHLIVDLRGNDGGYDMTYASLLPFIYNNPYVVYYREVRVSPESIELSKEAMNNQELNKETREFFGRTVKILEERKTGFVNLAGKCVDTIRIEQFFPHPDRVSIITDRGTASSAENFVSMARQCKRVTVFGDNTAGIVDYGDVVWLNPPGFPFVELVIPTQRSCRLSELTIDNVGFAPDVRIPADVEAYKYILDRVKKESH</sequence>
<feature type="domain" description="Tail specific protease" evidence="2">
    <location>
        <begin position="145"/>
        <end position="352"/>
    </location>
</feature>
<dbReference type="OrthoDB" id="2327485at2"/>
<accession>A0A979G6L3</accession>
<feature type="chain" id="PRO_5038090957" evidence="1">
    <location>
        <begin position="23"/>
        <end position="372"/>
    </location>
</feature>
<protein>
    <submittedName>
        <fullName evidence="3">Peptidase S41</fullName>
    </submittedName>
</protein>
<dbReference type="SUPFAM" id="SSF52096">
    <property type="entry name" value="ClpP/crotonase"/>
    <property type="match status" value="1"/>
</dbReference>
<dbReference type="InterPro" id="IPR029045">
    <property type="entry name" value="ClpP/crotonase-like_dom_sf"/>
</dbReference>
<evidence type="ECO:0000256" key="1">
    <source>
        <dbReference type="SAM" id="SignalP"/>
    </source>
</evidence>
<keyword evidence="1" id="KW-0732">Signal</keyword>
<evidence type="ECO:0000313" key="3">
    <source>
        <dbReference type="EMBL" id="ACU61752.1"/>
    </source>
</evidence>